<proteinExistence type="predicted"/>
<dbReference type="InterPro" id="IPR051096">
    <property type="entry name" value="BhsA/McbA_stress_biofilm_assoc"/>
</dbReference>
<dbReference type="PANTHER" id="PTHR34156">
    <property type="entry name" value="OUTER MEMBRANE PROTEIN-RELATED-RELATED"/>
    <property type="match status" value="1"/>
</dbReference>
<dbReference type="eggNOG" id="ENOG5032Z18">
    <property type="taxonomic scope" value="Bacteria"/>
</dbReference>
<evidence type="ECO:0000256" key="2">
    <source>
        <dbReference type="SAM" id="SignalP"/>
    </source>
</evidence>
<dbReference type="GeneID" id="78382024"/>
<dbReference type="RefSeq" id="WP_034793855.1">
    <property type="nucleotide sequence ID" value="NZ_JMPJ01000066.1"/>
</dbReference>
<accession>A0A085G582</accession>
<dbReference type="STRING" id="910964.GEAM_3440"/>
<dbReference type="InterPro" id="IPR025543">
    <property type="entry name" value="Dodecin-like"/>
</dbReference>
<dbReference type="EMBL" id="JMPJ01000066">
    <property type="protein sequence ID" value="KFC78877.1"/>
    <property type="molecule type" value="Genomic_DNA"/>
</dbReference>
<evidence type="ECO:0000256" key="1">
    <source>
        <dbReference type="ARBA" id="ARBA00022729"/>
    </source>
</evidence>
<keyword evidence="5" id="KW-1185">Reference proteome</keyword>
<dbReference type="AlphaFoldDB" id="A0A085G582"/>
<feature type="signal peptide" evidence="2">
    <location>
        <begin position="1"/>
        <end position="22"/>
    </location>
</feature>
<dbReference type="Gene3D" id="3.30.1660.10">
    <property type="entry name" value="Flavin-binding protein dodecin"/>
    <property type="match status" value="1"/>
</dbReference>
<dbReference type="InterPro" id="IPR010854">
    <property type="entry name" value="YdgH/BhsA/McbA-like_dom"/>
</dbReference>
<dbReference type="OrthoDB" id="6520115at2"/>
<evidence type="ECO:0000259" key="3">
    <source>
        <dbReference type="Pfam" id="PF07338"/>
    </source>
</evidence>
<dbReference type="Proteomes" id="UP000028640">
    <property type="component" value="Unassembled WGS sequence"/>
</dbReference>
<evidence type="ECO:0000313" key="4">
    <source>
        <dbReference type="EMBL" id="KFC78877.1"/>
    </source>
</evidence>
<reference evidence="4 5" key="1">
    <citation type="submission" date="2014-05" db="EMBL/GenBank/DDBJ databases">
        <title>ATOL: Assembling a taxonomically balanced genome-scale reconstruction of the evolutionary history of the Enterobacteriaceae.</title>
        <authorList>
            <person name="Plunkett G.III."/>
            <person name="Neeno-Eckwall E.C."/>
            <person name="Glasner J.D."/>
            <person name="Perna N.T."/>
        </authorList>
    </citation>
    <scope>NUCLEOTIDE SEQUENCE [LARGE SCALE GENOMIC DNA]</scope>
    <source>
        <strain evidence="4 5">ATCC 33852</strain>
    </source>
</reference>
<comment type="caution">
    <text evidence="4">The sequence shown here is derived from an EMBL/GenBank/DDBJ whole genome shotgun (WGS) entry which is preliminary data.</text>
</comment>
<dbReference type="SUPFAM" id="SSF159871">
    <property type="entry name" value="YdgH-like"/>
    <property type="match status" value="1"/>
</dbReference>
<gene>
    <name evidence="4" type="ORF">GEAM_3440</name>
</gene>
<dbReference type="Pfam" id="PF07338">
    <property type="entry name" value="YdgH_BhsA-like"/>
    <property type="match status" value="1"/>
</dbReference>
<organism evidence="4 5">
    <name type="scientific">Ewingella americana (strain ATCC 33852 / DSM 4580 / CCUG 14506 / JCM 5911 / LMG 7869 / NCTC 12157 / CDC 1468-78)</name>
    <dbReference type="NCBI Taxonomy" id="910964"/>
    <lineage>
        <taxon>Bacteria</taxon>
        <taxon>Pseudomonadati</taxon>
        <taxon>Pseudomonadota</taxon>
        <taxon>Gammaproteobacteria</taxon>
        <taxon>Enterobacterales</taxon>
        <taxon>Yersiniaceae</taxon>
        <taxon>Ewingella</taxon>
    </lineage>
</organism>
<feature type="chain" id="PRO_5001790753" evidence="2">
    <location>
        <begin position="23"/>
        <end position="91"/>
    </location>
</feature>
<dbReference type="PANTHER" id="PTHR34156:SF9">
    <property type="entry name" value="SECRETED PROTEIN"/>
    <property type="match status" value="1"/>
</dbReference>
<protein>
    <submittedName>
        <fullName evidence="4">Putative exported protein</fullName>
    </submittedName>
</protein>
<dbReference type="InterPro" id="IPR036275">
    <property type="entry name" value="YdgH-like_sf"/>
</dbReference>
<name>A0A085G582_EWIA3</name>
<evidence type="ECO:0000313" key="5">
    <source>
        <dbReference type="Proteomes" id="UP000028640"/>
    </source>
</evidence>
<keyword evidence="1 2" id="KW-0732">Signal</keyword>
<sequence>MKSYKIMAAVVLAGVFSTSAMAAELITKEVAQEKGLVSLGTITTSNEYTAPMDAREELSKQADEKGGKYFVIIGGQEKKKISATAEVFKDK</sequence>
<feature type="domain" description="YdgH/BhsA/McbA-like" evidence="3">
    <location>
        <begin position="37"/>
        <end position="89"/>
    </location>
</feature>